<dbReference type="EMBL" id="QICS01000002">
    <property type="protein sequence ID" value="PXV93856.1"/>
    <property type="molecule type" value="Genomic_DNA"/>
</dbReference>
<dbReference type="Gene3D" id="3.40.630.30">
    <property type="match status" value="1"/>
</dbReference>
<comment type="caution">
    <text evidence="3">The sequence shown here is derived from an EMBL/GenBank/DDBJ whole genome shotgun (WGS) entry which is preliminary data.</text>
</comment>
<dbReference type="OrthoDB" id="9785602at2"/>
<dbReference type="PANTHER" id="PTHR43415">
    <property type="entry name" value="SPERMIDINE N(1)-ACETYLTRANSFERASE"/>
    <property type="match status" value="1"/>
</dbReference>
<evidence type="ECO:0000313" key="3">
    <source>
        <dbReference type="EMBL" id="RDY30906.1"/>
    </source>
</evidence>
<dbReference type="SUPFAM" id="SSF55729">
    <property type="entry name" value="Acyl-CoA N-acyltransferases (Nat)"/>
    <property type="match status" value="1"/>
</dbReference>
<gene>
    <name evidence="2" type="ORF">C8E03_102631</name>
    <name evidence="3" type="ORF">CG710_012110</name>
</gene>
<dbReference type="RefSeq" id="WP_094379179.1">
    <property type="nucleotide sequence ID" value="NZ_NOKA02000025.1"/>
</dbReference>
<evidence type="ECO:0000313" key="4">
    <source>
        <dbReference type="Proteomes" id="UP000216411"/>
    </source>
</evidence>
<dbReference type="Proteomes" id="UP000216411">
    <property type="component" value="Unassembled WGS sequence"/>
</dbReference>
<accession>A0A255I7R3</accession>
<sequence>MIRQGRVYLRAFEEKDMKKIWEWKNNENLARYESSNPFITMSEKEIEKAYINSSGKNCYAICLKSNDELIGEVSFWYPNILNQSTVELGVSIEEEKCKYGYGIEATVALFKIIFNNILINRISFCIGSHNFYSKGPLEKLFNCDGIIKNDRLIDGKYYDTYIYGFLRKDYDRIIHDILKL</sequence>
<keyword evidence="3" id="KW-0808">Transferase</keyword>
<dbReference type="InterPro" id="IPR016181">
    <property type="entry name" value="Acyl_CoA_acyltransferase"/>
</dbReference>
<evidence type="ECO:0000259" key="1">
    <source>
        <dbReference type="Pfam" id="PF13302"/>
    </source>
</evidence>
<dbReference type="Pfam" id="PF13302">
    <property type="entry name" value="Acetyltransf_3"/>
    <property type="match status" value="1"/>
</dbReference>
<feature type="domain" description="N-acetyltransferase" evidence="1">
    <location>
        <begin position="6"/>
        <end position="140"/>
    </location>
</feature>
<reference evidence="3" key="3">
    <citation type="submission" date="2018-07" db="EMBL/GenBank/DDBJ databases">
        <authorList>
            <person name="Quirk P.G."/>
            <person name="Krulwich T.A."/>
        </authorList>
    </citation>
    <scope>NUCLEOTIDE SEQUENCE</scope>
    <source>
        <strain evidence="3">CCRI-19302</strain>
    </source>
</reference>
<evidence type="ECO:0000313" key="5">
    <source>
        <dbReference type="Proteomes" id="UP000247523"/>
    </source>
</evidence>
<proteinExistence type="predicted"/>
<dbReference type="AlphaFoldDB" id="A0A255I7R3"/>
<reference evidence="3 4" key="1">
    <citation type="journal article" date="2017" name="Genome Announc.">
        <title>Draft Genome Sequence of a Sporulating and Motile Strain of Lachnotalea glycerini Isolated from Water in Quebec City, Canada.</title>
        <authorList>
            <person name="Maheux A.F."/>
            <person name="Boudreau D.K."/>
            <person name="Berube E."/>
            <person name="Boissinot M."/>
            <person name="Raymond F."/>
            <person name="Brodeur S."/>
            <person name="Corbeil J."/>
            <person name="Isabel S."/>
            <person name="Omar R.F."/>
            <person name="Bergeron M.G."/>
        </authorList>
    </citation>
    <scope>NUCLEOTIDE SEQUENCE [LARGE SCALE GENOMIC DNA]</scope>
    <source>
        <strain evidence="3 4">CCRI-19302</strain>
    </source>
</reference>
<name>A0A255I7R3_9FIRM</name>
<dbReference type="Proteomes" id="UP000247523">
    <property type="component" value="Unassembled WGS sequence"/>
</dbReference>
<dbReference type="InterPro" id="IPR000182">
    <property type="entry name" value="GNAT_dom"/>
</dbReference>
<dbReference type="PANTHER" id="PTHR43415:SF3">
    <property type="entry name" value="GNAT-FAMILY ACETYLTRANSFERASE"/>
    <property type="match status" value="1"/>
</dbReference>
<protein>
    <submittedName>
        <fullName evidence="2 3">N-acetyltransferase</fullName>
    </submittedName>
</protein>
<dbReference type="EMBL" id="NOKA02000025">
    <property type="protein sequence ID" value="RDY30906.1"/>
    <property type="molecule type" value="Genomic_DNA"/>
</dbReference>
<keyword evidence="4" id="KW-1185">Reference proteome</keyword>
<reference evidence="2 5" key="2">
    <citation type="submission" date="2018-05" db="EMBL/GenBank/DDBJ databases">
        <title>Genomic Encyclopedia of Type Strains, Phase IV (KMG-IV): sequencing the most valuable type-strain genomes for metagenomic binning, comparative biology and taxonomic classification.</title>
        <authorList>
            <person name="Goeker M."/>
        </authorList>
    </citation>
    <scope>NUCLEOTIDE SEQUENCE [LARGE SCALE GENOMIC DNA]</scope>
    <source>
        <strain evidence="2 5">DSM 28816</strain>
    </source>
</reference>
<evidence type="ECO:0000313" key="2">
    <source>
        <dbReference type="EMBL" id="PXV93856.1"/>
    </source>
</evidence>
<dbReference type="GO" id="GO:0016747">
    <property type="term" value="F:acyltransferase activity, transferring groups other than amino-acyl groups"/>
    <property type="evidence" value="ECO:0007669"/>
    <property type="project" value="InterPro"/>
</dbReference>
<organism evidence="3 4">
    <name type="scientific">Lachnotalea glycerini</name>
    <dbReference type="NCBI Taxonomy" id="1763509"/>
    <lineage>
        <taxon>Bacteria</taxon>
        <taxon>Bacillati</taxon>
        <taxon>Bacillota</taxon>
        <taxon>Clostridia</taxon>
        <taxon>Lachnospirales</taxon>
        <taxon>Lachnospiraceae</taxon>
        <taxon>Lachnotalea</taxon>
    </lineage>
</organism>